<protein>
    <submittedName>
        <fullName evidence="6">DNA-binding transcriptional LysR family regulator</fullName>
    </submittedName>
</protein>
<dbReference type="InterPro" id="IPR058163">
    <property type="entry name" value="LysR-type_TF_proteobact-type"/>
</dbReference>
<comment type="caution">
    <text evidence="6">The sequence shown here is derived from an EMBL/GenBank/DDBJ whole genome shotgun (WGS) entry which is preliminary data.</text>
</comment>
<dbReference type="PRINTS" id="PR00039">
    <property type="entry name" value="HTHLYSR"/>
</dbReference>
<keyword evidence="4" id="KW-0804">Transcription</keyword>
<dbReference type="RefSeq" id="WP_404611017.1">
    <property type="nucleotide sequence ID" value="NZ_JBIYDN010000023.1"/>
</dbReference>
<reference evidence="6 7" key="1">
    <citation type="submission" date="2024-10" db="EMBL/GenBank/DDBJ databases">
        <authorList>
            <person name="Deangelis K."/>
            <person name="Huntemann M."/>
            <person name="Clum A."/>
            <person name="Wang J."/>
            <person name="Palaniappan K."/>
            <person name="Ritter S."/>
            <person name="Chen I.-M."/>
            <person name="Stamatis D."/>
            <person name="Reddy T."/>
            <person name="O'Malley R."/>
            <person name="Daum C."/>
            <person name="Ng V."/>
            <person name="Ivanova N."/>
            <person name="Kyrpides N."/>
            <person name="Woyke T."/>
        </authorList>
    </citation>
    <scope>NUCLEOTIDE SEQUENCE [LARGE SCALE GENOMIC DNA]</scope>
    <source>
        <strain evidence="6 7">GAS97</strain>
    </source>
</reference>
<dbReference type="CDD" id="cd08422">
    <property type="entry name" value="PBP2_CrgA_like"/>
    <property type="match status" value="1"/>
</dbReference>
<evidence type="ECO:0000256" key="3">
    <source>
        <dbReference type="ARBA" id="ARBA00023125"/>
    </source>
</evidence>
<dbReference type="Gene3D" id="1.10.10.10">
    <property type="entry name" value="Winged helix-like DNA-binding domain superfamily/Winged helix DNA-binding domain"/>
    <property type="match status" value="1"/>
</dbReference>
<reference evidence="6 7" key="2">
    <citation type="submission" date="2024-11" db="EMBL/GenBank/DDBJ databases">
        <title>Using genomics to understand microbial adaptation to soil warming.</title>
        <authorList>
            <person name="Deangelis K.M. PhD."/>
        </authorList>
    </citation>
    <scope>NUCLEOTIDE SEQUENCE [LARGE SCALE GENOMIC DNA]</scope>
    <source>
        <strain evidence="6 7">GAS97</strain>
    </source>
</reference>
<organism evidence="6 7">
    <name type="scientific">Caballeronia udeis</name>
    <dbReference type="NCBI Taxonomy" id="1232866"/>
    <lineage>
        <taxon>Bacteria</taxon>
        <taxon>Pseudomonadati</taxon>
        <taxon>Pseudomonadota</taxon>
        <taxon>Betaproteobacteria</taxon>
        <taxon>Burkholderiales</taxon>
        <taxon>Burkholderiaceae</taxon>
        <taxon>Caballeronia</taxon>
    </lineage>
</organism>
<dbReference type="SUPFAM" id="SSF46785">
    <property type="entry name" value="Winged helix' DNA-binding domain"/>
    <property type="match status" value="1"/>
</dbReference>
<dbReference type="Pfam" id="PF00126">
    <property type="entry name" value="HTH_1"/>
    <property type="match status" value="1"/>
</dbReference>
<proteinExistence type="inferred from homology"/>
<dbReference type="SUPFAM" id="SSF53850">
    <property type="entry name" value="Periplasmic binding protein-like II"/>
    <property type="match status" value="1"/>
</dbReference>
<dbReference type="InterPro" id="IPR005119">
    <property type="entry name" value="LysR_subst-bd"/>
</dbReference>
<dbReference type="PANTHER" id="PTHR30537:SF5">
    <property type="entry name" value="HTH-TYPE TRANSCRIPTIONAL ACTIVATOR TTDR-RELATED"/>
    <property type="match status" value="1"/>
</dbReference>
<evidence type="ECO:0000256" key="4">
    <source>
        <dbReference type="ARBA" id="ARBA00023163"/>
    </source>
</evidence>
<dbReference type="InterPro" id="IPR036390">
    <property type="entry name" value="WH_DNA-bd_sf"/>
</dbReference>
<evidence type="ECO:0000256" key="1">
    <source>
        <dbReference type="ARBA" id="ARBA00009437"/>
    </source>
</evidence>
<dbReference type="PANTHER" id="PTHR30537">
    <property type="entry name" value="HTH-TYPE TRANSCRIPTIONAL REGULATOR"/>
    <property type="match status" value="1"/>
</dbReference>
<sequence length="301" mass="32822">MAFDTRLLNGIGVLAAVVEGGSFVHAAEALGVTASAISRAVARMEQRIGIRLFDRTSRAVKLTDEGQRFYERVAPLLAEMEDAATETAGSSVTVRGRLRINADPWFARFILAPKLEKFLSAQPSLHVELVIRDRLGDLVAEGFDAAVRFGPPEASSLVARPLLSTRILTCSSPGYLARHGQPAHPLELADGRHECLLFRDSSTGQPFPWEFHRNGEVLTVPVSGRLIVNDLATKLSACAAGLGITQTMELGAQQWLGDGSLVELFPEWAQEQLPLYVYYPSRRLPSAKMRAFLDLLTADIG</sequence>
<dbReference type="EMBL" id="JBIYDN010000023">
    <property type="protein sequence ID" value="MFK4446081.1"/>
    <property type="molecule type" value="Genomic_DNA"/>
</dbReference>
<dbReference type="InterPro" id="IPR000847">
    <property type="entry name" value="LysR_HTH_N"/>
</dbReference>
<keyword evidence="3 6" id="KW-0238">DNA-binding</keyword>
<dbReference type="PROSITE" id="PS50931">
    <property type="entry name" value="HTH_LYSR"/>
    <property type="match status" value="1"/>
</dbReference>
<dbReference type="Gene3D" id="3.40.190.290">
    <property type="match status" value="1"/>
</dbReference>
<gene>
    <name evidence="6" type="ORF">ABH943_006113</name>
</gene>
<comment type="similarity">
    <text evidence="1">Belongs to the LysR transcriptional regulatory family.</text>
</comment>
<evidence type="ECO:0000313" key="7">
    <source>
        <dbReference type="Proteomes" id="UP001620514"/>
    </source>
</evidence>
<keyword evidence="7" id="KW-1185">Reference proteome</keyword>
<name>A0ABW8MUI1_9BURK</name>
<dbReference type="Pfam" id="PF03466">
    <property type="entry name" value="LysR_substrate"/>
    <property type="match status" value="1"/>
</dbReference>
<evidence type="ECO:0000259" key="5">
    <source>
        <dbReference type="PROSITE" id="PS50931"/>
    </source>
</evidence>
<accession>A0ABW8MUI1</accession>
<evidence type="ECO:0000313" key="6">
    <source>
        <dbReference type="EMBL" id="MFK4446081.1"/>
    </source>
</evidence>
<dbReference type="InterPro" id="IPR036388">
    <property type="entry name" value="WH-like_DNA-bd_sf"/>
</dbReference>
<evidence type="ECO:0000256" key="2">
    <source>
        <dbReference type="ARBA" id="ARBA00023015"/>
    </source>
</evidence>
<keyword evidence="2" id="KW-0805">Transcription regulation</keyword>
<dbReference type="GO" id="GO:0003677">
    <property type="term" value="F:DNA binding"/>
    <property type="evidence" value="ECO:0007669"/>
    <property type="project" value="UniProtKB-KW"/>
</dbReference>
<feature type="domain" description="HTH lysR-type" evidence="5">
    <location>
        <begin position="13"/>
        <end position="63"/>
    </location>
</feature>
<dbReference type="Proteomes" id="UP001620514">
    <property type="component" value="Unassembled WGS sequence"/>
</dbReference>